<dbReference type="AlphaFoldDB" id="A0A3Q9FIW6"/>
<dbReference type="PANTHER" id="PTHR10900:SF77">
    <property type="entry name" value="FI19380P1"/>
    <property type="match status" value="1"/>
</dbReference>
<dbReference type="EMBL" id="CP034562">
    <property type="protein sequence ID" value="AZQ60847.1"/>
    <property type="molecule type" value="Genomic_DNA"/>
</dbReference>
<dbReference type="Proteomes" id="UP000267268">
    <property type="component" value="Chromosome 1"/>
</dbReference>
<feature type="domain" description="FAS1" evidence="1">
    <location>
        <begin position="51"/>
        <end position="186"/>
    </location>
</feature>
<proteinExistence type="predicted"/>
<dbReference type="KEGG" id="fll:EI427_01050"/>
<dbReference type="InterPro" id="IPR050904">
    <property type="entry name" value="Adhesion/Biosynth-related"/>
</dbReference>
<dbReference type="PANTHER" id="PTHR10900">
    <property type="entry name" value="PERIOSTIN-RELATED"/>
    <property type="match status" value="1"/>
</dbReference>
<sequence>MDYLRRNFLFFSFVGMFFSCGNISSDSNQNEVVKEQVQAKGQSSVVDEVSDPNILQVALGSKDHTTLVVAVQAAGIEDVLVNAGPITVFAPVNAAFAALPDGTVESLILPKNKGKLTEVLTHHAAPGTYNKKQLKKNAKKGRKIYTANNDYLDVEVKDEEIYIGGAKVLGEVATSNGYIIVIDKVLLP</sequence>
<reference evidence="2 3" key="1">
    <citation type="submission" date="2018-12" db="EMBL/GenBank/DDBJ databases">
        <title>Flammeovirga pectinis sp. nov., isolated from the gut of the Korean scallop, Patinopecten yessoensis.</title>
        <authorList>
            <person name="Bae J.-W."/>
            <person name="Jeong Y.-S."/>
            <person name="Kang W."/>
        </authorList>
    </citation>
    <scope>NUCLEOTIDE SEQUENCE [LARGE SCALE GENOMIC DNA]</scope>
    <source>
        <strain evidence="2 3">L12M1</strain>
    </source>
</reference>
<gene>
    <name evidence="2" type="ORF">EI427_01050</name>
</gene>
<organism evidence="2 3">
    <name type="scientific">Flammeovirga pectinis</name>
    <dbReference type="NCBI Taxonomy" id="2494373"/>
    <lineage>
        <taxon>Bacteria</taxon>
        <taxon>Pseudomonadati</taxon>
        <taxon>Bacteroidota</taxon>
        <taxon>Cytophagia</taxon>
        <taxon>Cytophagales</taxon>
        <taxon>Flammeovirgaceae</taxon>
        <taxon>Flammeovirga</taxon>
    </lineage>
</organism>
<dbReference type="RefSeq" id="WP_126610816.1">
    <property type="nucleotide sequence ID" value="NZ_CP034562.1"/>
</dbReference>
<evidence type="ECO:0000313" key="3">
    <source>
        <dbReference type="Proteomes" id="UP000267268"/>
    </source>
</evidence>
<evidence type="ECO:0000313" key="2">
    <source>
        <dbReference type="EMBL" id="AZQ60847.1"/>
    </source>
</evidence>
<name>A0A3Q9FIW6_9BACT</name>
<keyword evidence="3" id="KW-1185">Reference proteome</keyword>
<dbReference type="SUPFAM" id="SSF82153">
    <property type="entry name" value="FAS1 domain"/>
    <property type="match status" value="1"/>
</dbReference>
<accession>A0A3Q9FIW6</accession>
<evidence type="ECO:0000259" key="1">
    <source>
        <dbReference type="PROSITE" id="PS50213"/>
    </source>
</evidence>
<dbReference type="InterPro" id="IPR000782">
    <property type="entry name" value="FAS1_domain"/>
</dbReference>
<dbReference type="PROSITE" id="PS50213">
    <property type="entry name" value="FAS1"/>
    <property type="match status" value="1"/>
</dbReference>
<dbReference type="Pfam" id="PF02469">
    <property type="entry name" value="Fasciclin"/>
    <property type="match status" value="1"/>
</dbReference>
<dbReference type="InterPro" id="IPR036378">
    <property type="entry name" value="FAS1_dom_sf"/>
</dbReference>
<dbReference type="SMART" id="SM00554">
    <property type="entry name" value="FAS1"/>
    <property type="match status" value="1"/>
</dbReference>
<dbReference type="Gene3D" id="2.30.180.10">
    <property type="entry name" value="FAS1 domain"/>
    <property type="match status" value="1"/>
</dbReference>
<dbReference type="FunFam" id="2.30.180.10:FF:000014">
    <property type="entry name" value="Stabilin 1"/>
    <property type="match status" value="1"/>
</dbReference>
<dbReference type="OrthoDB" id="1119934at2"/>
<dbReference type="PROSITE" id="PS51257">
    <property type="entry name" value="PROKAR_LIPOPROTEIN"/>
    <property type="match status" value="1"/>
</dbReference>
<protein>
    <submittedName>
        <fullName evidence="2">Fasciclin domain-containing protein</fullName>
    </submittedName>
</protein>